<feature type="transmembrane region" description="Helical" evidence="20">
    <location>
        <begin position="451"/>
        <end position="473"/>
    </location>
</feature>
<dbReference type="GO" id="GO:0030246">
    <property type="term" value="F:carbohydrate binding"/>
    <property type="evidence" value="ECO:0007669"/>
    <property type="project" value="UniProtKB-KW"/>
</dbReference>
<comment type="subcellular location">
    <subcellularLocation>
        <location evidence="1">Cell membrane</location>
        <topology evidence="1">Single-pass type I membrane protein</topology>
    </subcellularLocation>
</comment>
<gene>
    <name evidence="25" type="ORF">QVD17_17919</name>
</gene>
<evidence type="ECO:0000256" key="15">
    <source>
        <dbReference type="ARBA" id="ARBA00023180"/>
    </source>
</evidence>
<feature type="chain" id="PRO_5041926308" description="Receptor-like serine/threonine-protein kinase" evidence="21">
    <location>
        <begin position="22"/>
        <end position="849"/>
    </location>
</feature>
<keyword evidence="15" id="KW-0325">Glycoprotein</keyword>
<feature type="domain" description="Bulb-type lectin" evidence="23">
    <location>
        <begin position="24"/>
        <end position="144"/>
    </location>
</feature>
<name>A0AAD8KJI7_TARER</name>
<dbReference type="PIRSF" id="PIRSF000641">
    <property type="entry name" value="SRK"/>
    <property type="match status" value="1"/>
</dbReference>
<evidence type="ECO:0000256" key="20">
    <source>
        <dbReference type="SAM" id="Phobius"/>
    </source>
</evidence>
<dbReference type="InterPro" id="IPR001480">
    <property type="entry name" value="Bulb-type_lectin_dom"/>
</dbReference>
<evidence type="ECO:0000256" key="4">
    <source>
        <dbReference type="ARBA" id="ARBA00022679"/>
    </source>
</evidence>
<keyword evidence="7" id="KW-0430">Lectin</keyword>
<dbReference type="FunFam" id="2.90.10.10:FF:000001">
    <property type="entry name" value="G-type lectin S-receptor-like serine/threonine-protein kinase"/>
    <property type="match status" value="1"/>
</dbReference>
<dbReference type="InterPro" id="IPR001245">
    <property type="entry name" value="Ser-Thr/Tyr_kinase_cat_dom"/>
</dbReference>
<dbReference type="Gene3D" id="2.90.10.10">
    <property type="entry name" value="Bulb-type lectin domain"/>
    <property type="match status" value="1"/>
</dbReference>
<evidence type="ECO:0000256" key="13">
    <source>
        <dbReference type="ARBA" id="ARBA00023157"/>
    </source>
</evidence>
<evidence type="ECO:0000256" key="14">
    <source>
        <dbReference type="ARBA" id="ARBA00023170"/>
    </source>
</evidence>
<evidence type="ECO:0000256" key="8">
    <source>
        <dbReference type="ARBA" id="ARBA00022741"/>
    </source>
</evidence>
<keyword evidence="9 18" id="KW-0418">Kinase</keyword>
<keyword evidence="14" id="KW-0675">Receptor</keyword>
<dbReference type="CDD" id="cd01098">
    <property type="entry name" value="PAN_AP_plant"/>
    <property type="match status" value="1"/>
</dbReference>
<feature type="binding site" evidence="19">
    <location>
        <position position="559"/>
    </location>
    <ligand>
        <name>ATP</name>
        <dbReference type="ChEBI" id="CHEBI:30616"/>
    </ligand>
</feature>
<evidence type="ECO:0000259" key="23">
    <source>
        <dbReference type="PROSITE" id="PS50927"/>
    </source>
</evidence>
<dbReference type="InterPro" id="IPR024171">
    <property type="entry name" value="SRK-like_kinase"/>
</dbReference>
<evidence type="ECO:0000259" key="22">
    <source>
        <dbReference type="PROSITE" id="PS50011"/>
    </source>
</evidence>
<evidence type="ECO:0000259" key="24">
    <source>
        <dbReference type="PROSITE" id="PS50948"/>
    </source>
</evidence>
<dbReference type="AlphaFoldDB" id="A0AAD8KJI7"/>
<evidence type="ECO:0000313" key="26">
    <source>
        <dbReference type="Proteomes" id="UP001229421"/>
    </source>
</evidence>
<evidence type="ECO:0000256" key="7">
    <source>
        <dbReference type="ARBA" id="ARBA00022734"/>
    </source>
</evidence>
<dbReference type="InterPro" id="IPR000719">
    <property type="entry name" value="Prot_kinase_dom"/>
</dbReference>
<dbReference type="SUPFAM" id="SSF51110">
    <property type="entry name" value="alpha-D-mannose-specific plant lectins"/>
    <property type="match status" value="1"/>
</dbReference>
<comment type="catalytic activity">
    <reaction evidence="17 18">
        <text>L-seryl-[protein] + ATP = O-phospho-L-seryl-[protein] + ADP + H(+)</text>
        <dbReference type="Rhea" id="RHEA:17989"/>
        <dbReference type="Rhea" id="RHEA-COMP:9863"/>
        <dbReference type="Rhea" id="RHEA-COMP:11604"/>
        <dbReference type="ChEBI" id="CHEBI:15378"/>
        <dbReference type="ChEBI" id="CHEBI:29999"/>
        <dbReference type="ChEBI" id="CHEBI:30616"/>
        <dbReference type="ChEBI" id="CHEBI:83421"/>
        <dbReference type="ChEBI" id="CHEBI:456216"/>
        <dbReference type="EC" id="2.7.11.1"/>
    </reaction>
</comment>
<dbReference type="InterPro" id="IPR036426">
    <property type="entry name" value="Bulb-type_lectin_dom_sf"/>
</dbReference>
<dbReference type="PROSITE" id="PS50948">
    <property type="entry name" value="PAN"/>
    <property type="match status" value="1"/>
</dbReference>
<proteinExistence type="inferred from homology"/>
<dbReference type="InterPro" id="IPR011009">
    <property type="entry name" value="Kinase-like_dom_sf"/>
</dbReference>
<keyword evidence="8 18" id="KW-0547">Nucleotide-binding</keyword>
<dbReference type="GO" id="GO:0005886">
    <property type="term" value="C:plasma membrane"/>
    <property type="evidence" value="ECO:0007669"/>
    <property type="project" value="UniProtKB-SubCell"/>
</dbReference>
<feature type="signal peptide" evidence="21">
    <location>
        <begin position="1"/>
        <end position="21"/>
    </location>
</feature>
<dbReference type="SMART" id="SM00473">
    <property type="entry name" value="PAN_AP"/>
    <property type="match status" value="1"/>
</dbReference>
<dbReference type="InterPro" id="IPR003609">
    <property type="entry name" value="Pan_app"/>
</dbReference>
<accession>A0AAD8KJI7</accession>
<dbReference type="GO" id="GO:0005524">
    <property type="term" value="F:ATP binding"/>
    <property type="evidence" value="ECO:0007669"/>
    <property type="project" value="UniProtKB-UniRule"/>
</dbReference>
<dbReference type="CDD" id="cd14066">
    <property type="entry name" value="STKc_IRAK"/>
    <property type="match status" value="1"/>
</dbReference>
<evidence type="ECO:0000313" key="25">
    <source>
        <dbReference type="EMBL" id="KAK1422633.1"/>
    </source>
</evidence>
<keyword evidence="5 20" id="KW-0812">Transmembrane</keyword>
<comment type="catalytic activity">
    <reaction evidence="16 18">
        <text>L-threonyl-[protein] + ATP = O-phospho-L-threonyl-[protein] + ADP + H(+)</text>
        <dbReference type="Rhea" id="RHEA:46608"/>
        <dbReference type="Rhea" id="RHEA-COMP:11060"/>
        <dbReference type="Rhea" id="RHEA-COMP:11605"/>
        <dbReference type="ChEBI" id="CHEBI:15378"/>
        <dbReference type="ChEBI" id="CHEBI:30013"/>
        <dbReference type="ChEBI" id="CHEBI:30616"/>
        <dbReference type="ChEBI" id="CHEBI:61977"/>
        <dbReference type="ChEBI" id="CHEBI:456216"/>
        <dbReference type="EC" id="2.7.11.1"/>
    </reaction>
</comment>
<evidence type="ECO:0000256" key="21">
    <source>
        <dbReference type="SAM" id="SignalP"/>
    </source>
</evidence>
<dbReference type="SUPFAM" id="SSF56112">
    <property type="entry name" value="Protein kinase-like (PK-like)"/>
    <property type="match status" value="1"/>
</dbReference>
<dbReference type="PANTHER" id="PTHR27002">
    <property type="entry name" value="RECEPTOR-LIKE SERINE/THREONINE-PROTEIN KINASE SD1-8"/>
    <property type="match status" value="1"/>
</dbReference>
<keyword evidence="3 18" id="KW-0723">Serine/threonine-protein kinase</keyword>
<feature type="domain" description="Apple" evidence="24">
    <location>
        <begin position="341"/>
        <end position="423"/>
    </location>
</feature>
<dbReference type="PROSITE" id="PS50011">
    <property type="entry name" value="PROTEIN_KINASE_DOM"/>
    <property type="match status" value="1"/>
</dbReference>
<evidence type="ECO:0000256" key="16">
    <source>
        <dbReference type="ARBA" id="ARBA00047899"/>
    </source>
</evidence>
<dbReference type="GO" id="GO:0004674">
    <property type="term" value="F:protein serine/threonine kinase activity"/>
    <property type="evidence" value="ECO:0007669"/>
    <property type="project" value="UniProtKB-KW"/>
</dbReference>
<organism evidence="25 26">
    <name type="scientific">Tagetes erecta</name>
    <name type="common">African marigold</name>
    <dbReference type="NCBI Taxonomy" id="13708"/>
    <lineage>
        <taxon>Eukaryota</taxon>
        <taxon>Viridiplantae</taxon>
        <taxon>Streptophyta</taxon>
        <taxon>Embryophyta</taxon>
        <taxon>Tracheophyta</taxon>
        <taxon>Spermatophyta</taxon>
        <taxon>Magnoliopsida</taxon>
        <taxon>eudicotyledons</taxon>
        <taxon>Gunneridae</taxon>
        <taxon>Pentapetalae</taxon>
        <taxon>asterids</taxon>
        <taxon>campanulids</taxon>
        <taxon>Asterales</taxon>
        <taxon>Asteraceae</taxon>
        <taxon>Asteroideae</taxon>
        <taxon>Heliantheae alliance</taxon>
        <taxon>Tageteae</taxon>
        <taxon>Tagetes</taxon>
    </lineage>
</organism>
<dbReference type="EMBL" id="JAUHHV010000005">
    <property type="protein sequence ID" value="KAK1422633.1"/>
    <property type="molecule type" value="Genomic_DNA"/>
</dbReference>
<keyword evidence="26" id="KW-1185">Reference proteome</keyword>
<dbReference type="Pfam" id="PF11883">
    <property type="entry name" value="DUF3403"/>
    <property type="match status" value="1"/>
</dbReference>
<evidence type="ECO:0000256" key="3">
    <source>
        <dbReference type="ARBA" id="ARBA00022527"/>
    </source>
</evidence>
<keyword evidence="2" id="KW-1003">Cell membrane</keyword>
<evidence type="ECO:0000256" key="18">
    <source>
        <dbReference type="PIRNR" id="PIRNR000641"/>
    </source>
</evidence>
<dbReference type="PROSITE" id="PS00107">
    <property type="entry name" value="PROTEIN_KINASE_ATP"/>
    <property type="match status" value="1"/>
</dbReference>
<dbReference type="InterPro" id="IPR000858">
    <property type="entry name" value="S_locus_glycoprot_dom"/>
</dbReference>
<dbReference type="PROSITE" id="PS00108">
    <property type="entry name" value="PROTEIN_KINASE_ST"/>
    <property type="match status" value="1"/>
</dbReference>
<feature type="domain" description="Protein kinase" evidence="22">
    <location>
        <begin position="531"/>
        <end position="809"/>
    </location>
</feature>
<keyword evidence="4 18" id="KW-0808">Transferase</keyword>
<dbReference type="SMART" id="SM00108">
    <property type="entry name" value="B_lectin"/>
    <property type="match status" value="1"/>
</dbReference>
<dbReference type="FunFam" id="1.10.510.10:FF:000060">
    <property type="entry name" value="G-type lectin S-receptor-like serine/threonine-protein kinase"/>
    <property type="match status" value="1"/>
</dbReference>
<dbReference type="Pfam" id="PF08276">
    <property type="entry name" value="PAN_2"/>
    <property type="match status" value="1"/>
</dbReference>
<dbReference type="Gene3D" id="3.30.200.20">
    <property type="entry name" value="Phosphorylase Kinase, domain 1"/>
    <property type="match status" value="1"/>
</dbReference>
<keyword evidence="6 21" id="KW-0732">Signal</keyword>
<dbReference type="CDD" id="cd00028">
    <property type="entry name" value="B_lectin"/>
    <property type="match status" value="1"/>
</dbReference>
<protein>
    <recommendedName>
        <fullName evidence="18">Receptor-like serine/threonine-protein kinase</fullName>
        <ecNumber evidence="18">2.7.11.1</ecNumber>
    </recommendedName>
</protein>
<evidence type="ECO:0000256" key="12">
    <source>
        <dbReference type="ARBA" id="ARBA00023136"/>
    </source>
</evidence>
<dbReference type="EC" id="2.7.11.1" evidence="18"/>
<evidence type="ECO:0000256" key="10">
    <source>
        <dbReference type="ARBA" id="ARBA00022840"/>
    </source>
</evidence>
<evidence type="ECO:0000256" key="5">
    <source>
        <dbReference type="ARBA" id="ARBA00022692"/>
    </source>
</evidence>
<dbReference type="InterPro" id="IPR017441">
    <property type="entry name" value="Protein_kinase_ATP_BS"/>
</dbReference>
<evidence type="ECO:0000256" key="2">
    <source>
        <dbReference type="ARBA" id="ARBA00022475"/>
    </source>
</evidence>
<comment type="caution">
    <text evidence="25">The sequence shown here is derived from an EMBL/GenBank/DDBJ whole genome shotgun (WGS) entry which is preliminary data.</text>
</comment>
<comment type="similarity">
    <text evidence="18">Belongs to the protein kinase superfamily. Ser/Thr protein kinase family.</text>
</comment>
<evidence type="ECO:0000256" key="9">
    <source>
        <dbReference type="ARBA" id="ARBA00022777"/>
    </source>
</evidence>
<keyword evidence="12 20" id="KW-0472">Membrane</keyword>
<dbReference type="PANTHER" id="PTHR27002:SF150">
    <property type="entry name" value="RECEPTOR-LIKE SERINE_THREONINE-PROTEIN KINASE SD1-8"/>
    <property type="match status" value="1"/>
</dbReference>
<keyword evidence="11 20" id="KW-1133">Transmembrane helix</keyword>
<dbReference type="Pfam" id="PF00954">
    <property type="entry name" value="S_locus_glycop"/>
    <property type="match status" value="1"/>
</dbReference>
<dbReference type="Gene3D" id="1.10.510.10">
    <property type="entry name" value="Transferase(Phosphotransferase) domain 1"/>
    <property type="match status" value="1"/>
</dbReference>
<evidence type="ECO:0000256" key="17">
    <source>
        <dbReference type="ARBA" id="ARBA00048679"/>
    </source>
</evidence>
<dbReference type="Pfam" id="PF01453">
    <property type="entry name" value="B_lectin"/>
    <property type="match status" value="1"/>
</dbReference>
<keyword evidence="10 18" id="KW-0067">ATP-binding</keyword>
<dbReference type="Pfam" id="PF07714">
    <property type="entry name" value="PK_Tyr_Ser-Thr"/>
    <property type="match status" value="1"/>
</dbReference>
<dbReference type="SMART" id="SM00220">
    <property type="entry name" value="S_TKc"/>
    <property type="match status" value="1"/>
</dbReference>
<dbReference type="InterPro" id="IPR008271">
    <property type="entry name" value="Ser/Thr_kinase_AS"/>
</dbReference>
<dbReference type="FunFam" id="3.30.200.20:FF:000330">
    <property type="entry name" value="G-type lectin S-receptor-like serine/threonine-protein kinase At4g03230"/>
    <property type="match status" value="1"/>
</dbReference>
<evidence type="ECO:0000256" key="19">
    <source>
        <dbReference type="PROSITE-ProRule" id="PRU10141"/>
    </source>
</evidence>
<evidence type="ECO:0000256" key="6">
    <source>
        <dbReference type="ARBA" id="ARBA00022729"/>
    </source>
</evidence>
<sequence length="849" mass="95846">MKNPQFQIIIFILCFFSPVFSITTDTITPTKPLTINQTLVSNQQVFELGFFNPGNNKLYIGIWYKKISPKTIVWVANRDSPVFSSSGKLTIGDNGNLILLNEAETVVWTSNQSVPVGNTVAKLLDTGNFVVRPENDENPANYIWESFNHPTSSLLPGMKLGWDRKTGVNRFLQSWKTCLDPGSGKYLMKMNMDGFPEIVILKNETEMKTVYRSGPWNGKTLSGVPEIKSASSIDFKFVNNYNEIYYAFEMMNSTIYSRILMRTSGSFQRLMWNESAKTWSENWVAPRDQCDEYKKCGSFGICDGNVSSVCKCMKGFRPRNQQAWDVRNGSDGCVRSSKMDCDSDGFLRLKNMKLPESLKGYVNQTLSLSECAKICKRNCSCVAYASTDIIGSGLGCVIWIMDLLDMRQYADFEGGQDLYVRVSASDMAQSPDHLPIVRTSENGSSNNVVKIIPITVGIIFTVLIVSLILFYMCKKKMKQSKIHSKGQQNFLMNEGVIVPVKRDYYCGDTKSDELELPLFHYTTLVKATNNFSDVNKLGQGGFGVVYKGILMEGQVVAVKRLSKTSGQGIEELKNEVRLIAKLQHRNLVRLVGCCIETEEKLLVYEYMEHKSLDMFLFDKQKSAQLDWQKRFDIIIGIARGLLYLHQDSRFKIIHRDLKVSNILLDKNKNPKVSDFGLARIFGGDETEAETKKVVGTRGYMSPEYAMDGLFSIKSDVFSFGVLTLEIVSGKRNRGFYSESNPLNLIGHTWNLWREENALELLDESIRGEFSQDEVLRCIQIGLLCVQEHANDRPSMPKVLLMLSSDDTVLPQPKYPGFCLGSKEPKKEPSGQQDESLTLNKVSITILEGR</sequence>
<dbReference type="GO" id="GO:0048544">
    <property type="term" value="P:recognition of pollen"/>
    <property type="evidence" value="ECO:0007669"/>
    <property type="project" value="InterPro"/>
</dbReference>
<dbReference type="PROSITE" id="PS50927">
    <property type="entry name" value="BULB_LECTIN"/>
    <property type="match status" value="1"/>
</dbReference>
<dbReference type="InterPro" id="IPR021820">
    <property type="entry name" value="S-locus_recpt_kinase_C"/>
</dbReference>
<evidence type="ECO:0000256" key="1">
    <source>
        <dbReference type="ARBA" id="ARBA00004251"/>
    </source>
</evidence>
<evidence type="ECO:0000256" key="11">
    <source>
        <dbReference type="ARBA" id="ARBA00022989"/>
    </source>
</evidence>
<reference evidence="25" key="1">
    <citation type="journal article" date="2023" name="bioRxiv">
        <title>Improved chromosome-level genome assembly for marigold (Tagetes erecta).</title>
        <authorList>
            <person name="Jiang F."/>
            <person name="Yuan L."/>
            <person name="Wang S."/>
            <person name="Wang H."/>
            <person name="Xu D."/>
            <person name="Wang A."/>
            <person name="Fan W."/>
        </authorList>
    </citation>
    <scope>NUCLEOTIDE SEQUENCE</scope>
    <source>
        <strain evidence="25">WSJ</strain>
        <tissue evidence="25">Leaf</tissue>
    </source>
</reference>
<keyword evidence="13" id="KW-1015">Disulfide bond</keyword>
<dbReference type="Proteomes" id="UP001229421">
    <property type="component" value="Unassembled WGS sequence"/>
</dbReference>